<keyword evidence="13" id="KW-1185">Reference proteome</keyword>
<dbReference type="EMBL" id="JAGQDG010000004">
    <property type="protein sequence ID" value="MBQ0935892.1"/>
    <property type="molecule type" value="Genomic_DNA"/>
</dbReference>
<evidence type="ECO:0000256" key="8">
    <source>
        <dbReference type="ARBA" id="ARBA00022989"/>
    </source>
</evidence>
<dbReference type="RefSeq" id="WP_210809212.1">
    <property type="nucleotide sequence ID" value="NZ_JAGQDG010000004.1"/>
</dbReference>
<dbReference type="PANTHER" id="PTHR35091:SF2">
    <property type="entry name" value="FLAGELLAR PROTEIN FLIL"/>
    <property type="match status" value="1"/>
</dbReference>
<keyword evidence="12" id="KW-0282">Flagellum</keyword>
<accession>A0ABS5DXL1</accession>
<keyword evidence="6 10" id="KW-0812">Transmembrane</keyword>
<evidence type="ECO:0000313" key="12">
    <source>
        <dbReference type="EMBL" id="MBQ0935892.1"/>
    </source>
</evidence>
<evidence type="ECO:0000256" key="10">
    <source>
        <dbReference type="RuleBase" id="RU364125"/>
    </source>
</evidence>
<keyword evidence="8 10" id="KW-1133">Transmembrane helix</keyword>
<evidence type="ECO:0000256" key="4">
    <source>
        <dbReference type="ARBA" id="ARBA00022475"/>
    </source>
</evidence>
<protein>
    <recommendedName>
        <fullName evidence="10">Flagellar protein FliL</fullName>
    </recommendedName>
</protein>
<evidence type="ECO:0000256" key="7">
    <source>
        <dbReference type="ARBA" id="ARBA00022779"/>
    </source>
</evidence>
<comment type="function">
    <text evidence="1 10">Controls the rotational direction of flagella during chemotaxis.</text>
</comment>
<evidence type="ECO:0000256" key="3">
    <source>
        <dbReference type="ARBA" id="ARBA00008281"/>
    </source>
</evidence>
<feature type="region of interest" description="Disordered" evidence="11">
    <location>
        <begin position="56"/>
        <end position="80"/>
    </location>
</feature>
<dbReference type="PANTHER" id="PTHR35091">
    <property type="entry name" value="FLAGELLAR PROTEIN FLIL"/>
    <property type="match status" value="1"/>
</dbReference>
<sequence>MSAPAAAAAEHGDAAPKKGKKKLIIILAVVGLVLALGGGGAAFYMKKKHAEEEAALAEEGGDAAHAAPKKEKKKEKKKDDKPVLPVFVPLDPFVVNLADREADRYAQIGVTLQVTDAKAGEDLKVYMPAIRNNILMLLAHKTSQDLNTVEGKEKLARQILREAVLPMGIELEDEDEVEEAPAPGKKKKRRQYDTLEDSPIKTVQFSSFIIQ</sequence>
<proteinExistence type="inferred from homology"/>
<evidence type="ECO:0000313" key="13">
    <source>
        <dbReference type="Proteomes" id="UP000672097"/>
    </source>
</evidence>
<dbReference type="Proteomes" id="UP000672097">
    <property type="component" value="Unassembled WGS sequence"/>
</dbReference>
<evidence type="ECO:0000256" key="2">
    <source>
        <dbReference type="ARBA" id="ARBA00004162"/>
    </source>
</evidence>
<keyword evidence="10" id="KW-0997">Cell inner membrane</keyword>
<evidence type="ECO:0000256" key="9">
    <source>
        <dbReference type="ARBA" id="ARBA00023136"/>
    </source>
</evidence>
<name>A0ABS5DXL1_9BURK</name>
<keyword evidence="9 10" id="KW-0472">Membrane</keyword>
<dbReference type="InterPro" id="IPR005503">
    <property type="entry name" value="FliL"/>
</dbReference>
<keyword evidence="5 10" id="KW-0145">Chemotaxis</keyword>
<keyword evidence="4" id="KW-1003">Cell membrane</keyword>
<dbReference type="Pfam" id="PF03748">
    <property type="entry name" value="FliL"/>
    <property type="match status" value="1"/>
</dbReference>
<feature type="transmembrane region" description="Helical" evidence="10">
    <location>
        <begin position="23"/>
        <end position="44"/>
    </location>
</feature>
<keyword evidence="12" id="KW-0969">Cilium</keyword>
<keyword evidence="12" id="KW-0966">Cell projection</keyword>
<evidence type="ECO:0000256" key="5">
    <source>
        <dbReference type="ARBA" id="ARBA00022500"/>
    </source>
</evidence>
<keyword evidence="7 10" id="KW-0283">Flagellar rotation</keyword>
<comment type="caution">
    <text evidence="12">The sequence shown here is derived from an EMBL/GenBank/DDBJ whole genome shotgun (WGS) entry which is preliminary data.</text>
</comment>
<evidence type="ECO:0000256" key="11">
    <source>
        <dbReference type="SAM" id="MobiDB-lite"/>
    </source>
</evidence>
<reference evidence="12 13" key="1">
    <citation type="submission" date="2021-04" db="EMBL/GenBank/DDBJ databases">
        <title>The genome sequence of type strain Ideonella paludis KCTC 32238.</title>
        <authorList>
            <person name="Liu Y."/>
        </authorList>
    </citation>
    <scope>NUCLEOTIDE SEQUENCE [LARGE SCALE GENOMIC DNA]</scope>
    <source>
        <strain evidence="12 13">KCTC 32238</strain>
    </source>
</reference>
<feature type="region of interest" description="Disordered" evidence="11">
    <location>
        <begin position="172"/>
        <end position="194"/>
    </location>
</feature>
<organism evidence="12 13">
    <name type="scientific">Ideonella paludis</name>
    <dbReference type="NCBI Taxonomy" id="1233411"/>
    <lineage>
        <taxon>Bacteria</taxon>
        <taxon>Pseudomonadati</taxon>
        <taxon>Pseudomonadota</taxon>
        <taxon>Betaproteobacteria</taxon>
        <taxon>Burkholderiales</taxon>
        <taxon>Sphaerotilaceae</taxon>
        <taxon>Ideonella</taxon>
    </lineage>
</organism>
<evidence type="ECO:0000256" key="1">
    <source>
        <dbReference type="ARBA" id="ARBA00002254"/>
    </source>
</evidence>
<gene>
    <name evidence="12" type="ORF">KAK11_11195</name>
</gene>
<comment type="subcellular location">
    <subcellularLocation>
        <location evidence="10">Cell inner membrane</location>
    </subcellularLocation>
    <subcellularLocation>
        <location evidence="2">Cell membrane</location>
        <topology evidence="2">Single-pass membrane protein</topology>
    </subcellularLocation>
</comment>
<evidence type="ECO:0000256" key="6">
    <source>
        <dbReference type="ARBA" id="ARBA00022692"/>
    </source>
</evidence>
<comment type="similarity">
    <text evidence="3 10">Belongs to the FliL family.</text>
</comment>